<organism evidence="1 2">
    <name type="scientific">Mytilus galloprovincialis</name>
    <name type="common">Mediterranean mussel</name>
    <dbReference type="NCBI Taxonomy" id="29158"/>
    <lineage>
        <taxon>Eukaryota</taxon>
        <taxon>Metazoa</taxon>
        <taxon>Spiralia</taxon>
        <taxon>Lophotrochozoa</taxon>
        <taxon>Mollusca</taxon>
        <taxon>Bivalvia</taxon>
        <taxon>Autobranchia</taxon>
        <taxon>Pteriomorphia</taxon>
        <taxon>Mytilida</taxon>
        <taxon>Mytiloidea</taxon>
        <taxon>Mytilidae</taxon>
        <taxon>Mytilinae</taxon>
        <taxon>Mytilus</taxon>
    </lineage>
</organism>
<dbReference type="OrthoDB" id="10357369at2759"/>
<keyword evidence="2" id="KW-1185">Reference proteome</keyword>
<evidence type="ECO:0000313" key="1">
    <source>
        <dbReference type="EMBL" id="VDI17074.1"/>
    </source>
</evidence>
<gene>
    <name evidence="1" type="ORF">MGAL_10B090127</name>
</gene>
<dbReference type="Proteomes" id="UP000596742">
    <property type="component" value="Unassembled WGS sequence"/>
</dbReference>
<name>A0A8B6DAP9_MYTGA</name>
<proteinExistence type="predicted"/>
<accession>A0A8B6DAP9</accession>
<sequence length="153" mass="17796">MQQKLNDVSQRPLDETILIQYQNALMQQSLRDRNIEEKVDKLQQHLTAQDERIDYRMGMLEGKVSEVEQAEACISEHSKDDTYAITKDVKQCCEILERYNALVIFAKAGGSKSKTSLQIAMMYQEKMYTPMLFLNDEVVKKREDLSILMIKIL</sequence>
<dbReference type="AlphaFoldDB" id="A0A8B6DAP9"/>
<reference evidence="1" key="1">
    <citation type="submission" date="2018-11" db="EMBL/GenBank/DDBJ databases">
        <authorList>
            <person name="Alioto T."/>
            <person name="Alioto T."/>
        </authorList>
    </citation>
    <scope>NUCLEOTIDE SEQUENCE</scope>
</reference>
<protein>
    <submittedName>
        <fullName evidence="1">Uncharacterized protein</fullName>
    </submittedName>
</protein>
<comment type="caution">
    <text evidence="1">The sequence shown here is derived from an EMBL/GenBank/DDBJ whole genome shotgun (WGS) entry which is preliminary data.</text>
</comment>
<evidence type="ECO:0000313" key="2">
    <source>
        <dbReference type="Proteomes" id="UP000596742"/>
    </source>
</evidence>
<dbReference type="EMBL" id="UYJE01003164">
    <property type="protein sequence ID" value="VDI17074.1"/>
    <property type="molecule type" value="Genomic_DNA"/>
</dbReference>